<evidence type="ECO:0000313" key="2">
    <source>
        <dbReference type="EMBL" id="ATZ53848.1"/>
    </source>
</evidence>
<evidence type="ECO:0000256" key="1">
    <source>
        <dbReference type="SAM" id="MobiDB-lite"/>
    </source>
</evidence>
<reference evidence="2 3" key="1">
    <citation type="journal article" date="2011" name="PLoS Genet.">
        <title>Genomic analysis of the necrotrophic fungal pathogens Sclerotinia sclerotiorum and Botrytis cinerea.</title>
        <authorList>
            <person name="Amselem J."/>
            <person name="Cuomo C.A."/>
            <person name="van Kan J.A."/>
            <person name="Viaud M."/>
            <person name="Benito E.P."/>
            <person name="Couloux A."/>
            <person name="Coutinho P.M."/>
            <person name="de Vries R.P."/>
            <person name="Dyer P.S."/>
            <person name="Fillinger S."/>
            <person name="Fournier E."/>
            <person name="Gout L."/>
            <person name="Hahn M."/>
            <person name="Kohn L."/>
            <person name="Lapalu N."/>
            <person name="Plummer K.M."/>
            <person name="Pradier J.M."/>
            <person name="Quevillon E."/>
            <person name="Sharon A."/>
            <person name="Simon A."/>
            <person name="ten Have A."/>
            <person name="Tudzynski B."/>
            <person name="Tudzynski P."/>
            <person name="Wincker P."/>
            <person name="Andrew M."/>
            <person name="Anthouard V."/>
            <person name="Beever R.E."/>
            <person name="Beffa R."/>
            <person name="Benoit I."/>
            <person name="Bouzid O."/>
            <person name="Brault B."/>
            <person name="Chen Z."/>
            <person name="Choquer M."/>
            <person name="Collemare J."/>
            <person name="Cotton P."/>
            <person name="Danchin E.G."/>
            <person name="Da Silva C."/>
            <person name="Gautier A."/>
            <person name="Giraud C."/>
            <person name="Giraud T."/>
            <person name="Gonzalez C."/>
            <person name="Grossetete S."/>
            <person name="Guldener U."/>
            <person name="Henrissat B."/>
            <person name="Howlett B.J."/>
            <person name="Kodira C."/>
            <person name="Kretschmer M."/>
            <person name="Lappartient A."/>
            <person name="Leroch M."/>
            <person name="Levis C."/>
            <person name="Mauceli E."/>
            <person name="Neuveglise C."/>
            <person name="Oeser B."/>
            <person name="Pearson M."/>
            <person name="Poulain J."/>
            <person name="Poussereau N."/>
            <person name="Quesneville H."/>
            <person name="Rascle C."/>
            <person name="Schumacher J."/>
            <person name="Segurens B."/>
            <person name="Sexton A."/>
            <person name="Silva E."/>
            <person name="Sirven C."/>
            <person name="Soanes D.M."/>
            <person name="Talbot N.J."/>
            <person name="Templeton M."/>
            <person name="Yandava C."/>
            <person name="Yarden O."/>
            <person name="Zeng Q."/>
            <person name="Rollins J.A."/>
            <person name="Lebrun M.H."/>
            <person name="Dickman M."/>
        </authorList>
    </citation>
    <scope>NUCLEOTIDE SEQUENCE [LARGE SCALE GENOMIC DNA]</scope>
    <source>
        <strain evidence="2 3">B05.10</strain>
    </source>
</reference>
<dbReference type="OrthoDB" id="5350396at2759"/>
<reference evidence="2 3" key="3">
    <citation type="journal article" date="2017" name="Mol. Plant Pathol.">
        <title>A gapless genome sequence of the fungus Botrytis cinerea.</title>
        <authorList>
            <person name="Van Kan J.A."/>
            <person name="Stassen J.H."/>
            <person name="Mosbach A."/>
            <person name="Van Der Lee T.A."/>
            <person name="Faino L."/>
            <person name="Farmer A.D."/>
            <person name="Papasotiriou D.G."/>
            <person name="Zhou S."/>
            <person name="Seidl M.F."/>
            <person name="Cottam E."/>
            <person name="Edel D."/>
            <person name="Hahn M."/>
            <person name="Schwartz D.C."/>
            <person name="Dietrich R.A."/>
            <person name="Widdison S."/>
            <person name="Scalliet G."/>
        </authorList>
    </citation>
    <scope>NUCLEOTIDE SEQUENCE [LARGE SCALE GENOMIC DNA]</scope>
    <source>
        <strain evidence="2 3">B05.10</strain>
    </source>
</reference>
<feature type="region of interest" description="Disordered" evidence="1">
    <location>
        <begin position="1"/>
        <end position="112"/>
    </location>
</feature>
<dbReference type="Proteomes" id="UP000001798">
    <property type="component" value="Chromosome 9"/>
</dbReference>
<dbReference type="GeneID" id="36394525"/>
<dbReference type="EMBL" id="CP009813">
    <property type="protein sequence ID" value="ATZ53848.1"/>
    <property type="molecule type" value="Genomic_DNA"/>
</dbReference>
<name>A0A384JTD4_BOTFB</name>
<evidence type="ECO:0000313" key="3">
    <source>
        <dbReference type="Proteomes" id="UP000001798"/>
    </source>
</evidence>
<dbReference type="RefSeq" id="XP_024551072.1">
    <property type="nucleotide sequence ID" value="XM_024695278.1"/>
</dbReference>
<feature type="compositionally biased region" description="Low complexity" evidence="1">
    <location>
        <begin position="23"/>
        <end position="34"/>
    </location>
</feature>
<gene>
    <name evidence="2" type="ORF">BCIN_09g06170</name>
</gene>
<dbReference type="AlphaFoldDB" id="A0A384JTD4"/>
<sequence>MSSTKGKSNGNIRQFFKPTQQASTSSSTPLSTTSRNNDQIISGSSLSTTPRPTGLVSSAAMESMSSPQSSSSPSSPQSTSSLSTPPITIPQSSSNISNGVVPCSDDEGDSDSSLEDLDVIFKTNRTAPIATSSALAPVSPRASRFRNGPISSAKRSPMALKTTQYKFDLKHLMGTAVADRALEEKEKRLEEIAQEDTEMGDDEPTAFNDDIHGGILRKLNEEKEDGGGKDIQKVLKAVRRTEAGNVGSRWYFFETGETPTIKRRPFPTSSLPKSWKNDLAEPQIRHQTFVSGFAENMIAYRKKLPDEIIQWILDDFCWEEQTDLRNAYSTVLAISRKQVHRLVTPVIIRKMFKSVGATNTAVTLSEKVKPRLDISDAYSDHPWSKVRALIGLLNLIAKYLQQETRLEVICILLRLGIDPVLLERVDLLSQVQTTLHNLCLWIDPDVWEESSQIICATLFNAVELASLRLGIVNSIPPTRSSKLHELRRRLALTFFFSSLPVSLSPPRKSLSIPSIIQRLNDPPFQITRTTDYPELSALVLLLDIGIDDGRAEDLDLTDEDTEIQFNKDVDELTDRFANFGIMASGAAHISKVETSGILNLVERRIEHTVRTRRKPKNMFYEETKRYYERGESLEGMQKGMSNFVKQAK</sequence>
<accession>A0A384JTD4</accession>
<proteinExistence type="predicted"/>
<dbReference type="VEuPathDB" id="FungiDB:Bcin09g06170"/>
<organism evidence="2 3">
    <name type="scientific">Botryotinia fuckeliana (strain B05.10)</name>
    <name type="common">Noble rot fungus</name>
    <name type="synonym">Botrytis cinerea</name>
    <dbReference type="NCBI Taxonomy" id="332648"/>
    <lineage>
        <taxon>Eukaryota</taxon>
        <taxon>Fungi</taxon>
        <taxon>Dikarya</taxon>
        <taxon>Ascomycota</taxon>
        <taxon>Pezizomycotina</taxon>
        <taxon>Leotiomycetes</taxon>
        <taxon>Helotiales</taxon>
        <taxon>Sclerotiniaceae</taxon>
        <taxon>Botrytis</taxon>
    </lineage>
</organism>
<feature type="compositionally biased region" description="Polar residues" evidence="1">
    <location>
        <begin position="1"/>
        <end position="22"/>
    </location>
</feature>
<protein>
    <submittedName>
        <fullName evidence="2">Uncharacterized protein</fullName>
    </submittedName>
</protein>
<keyword evidence="3" id="KW-1185">Reference proteome</keyword>
<reference evidence="2 3" key="2">
    <citation type="journal article" date="2012" name="Eukaryot. Cell">
        <title>Genome update of Botrytis cinerea strains B05.10 and T4.</title>
        <authorList>
            <person name="Staats M."/>
            <person name="van Kan J.A."/>
        </authorList>
    </citation>
    <scope>NUCLEOTIDE SEQUENCE [LARGE SCALE GENOMIC DNA]</scope>
    <source>
        <strain evidence="2 3">B05.10</strain>
    </source>
</reference>
<feature type="compositionally biased region" description="Polar residues" evidence="1">
    <location>
        <begin position="35"/>
        <end position="51"/>
    </location>
</feature>
<feature type="compositionally biased region" description="Low complexity" evidence="1">
    <location>
        <begin position="63"/>
        <end position="97"/>
    </location>
</feature>
<dbReference type="KEGG" id="bfu:BCIN_09g06170"/>